<dbReference type="EMBL" id="UZAU01000718">
    <property type="status" value="NOT_ANNOTATED_CDS"/>
    <property type="molecule type" value="Genomic_DNA"/>
</dbReference>
<keyword evidence="1" id="KW-1133">Transmembrane helix</keyword>
<reference evidence="2" key="2">
    <citation type="submission" date="2021-03" db="UniProtKB">
        <authorList>
            <consortium name="EnsemblPlants"/>
        </authorList>
    </citation>
    <scope>IDENTIFICATION</scope>
</reference>
<accession>A0A803R8V2</accession>
<dbReference type="Gramene" id="novel_model_6476_5bd9a17a">
    <property type="protein sequence ID" value="cds.novel_model_6476_5bd9a17a"/>
    <property type="gene ID" value="novel_gene_3389_5bd9a17a"/>
</dbReference>
<keyword evidence="3" id="KW-1185">Reference proteome</keyword>
<evidence type="ECO:0000313" key="3">
    <source>
        <dbReference type="Proteomes" id="UP000596661"/>
    </source>
</evidence>
<sequence>MNIMMLLSRYSSKSGLNSLIFLLLSNKYINIYKYIYIILNIVYHHLLLLLIIIINVDYLAV</sequence>
<organism evidence="2 3">
    <name type="scientific">Cannabis sativa</name>
    <name type="common">Hemp</name>
    <name type="synonym">Marijuana</name>
    <dbReference type="NCBI Taxonomy" id="3483"/>
    <lineage>
        <taxon>Eukaryota</taxon>
        <taxon>Viridiplantae</taxon>
        <taxon>Streptophyta</taxon>
        <taxon>Embryophyta</taxon>
        <taxon>Tracheophyta</taxon>
        <taxon>Spermatophyta</taxon>
        <taxon>Magnoliopsida</taxon>
        <taxon>eudicotyledons</taxon>
        <taxon>Gunneridae</taxon>
        <taxon>Pentapetalae</taxon>
        <taxon>rosids</taxon>
        <taxon>fabids</taxon>
        <taxon>Rosales</taxon>
        <taxon>Cannabaceae</taxon>
        <taxon>Cannabis</taxon>
    </lineage>
</organism>
<evidence type="ECO:0000313" key="2">
    <source>
        <dbReference type="EnsemblPlants" id="cds.novel_model_6476_5bd9a17a"/>
    </source>
</evidence>
<keyword evidence="1" id="KW-0472">Membrane</keyword>
<reference evidence="2" key="1">
    <citation type="submission" date="2018-11" db="EMBL/GenBank/DDBJ databases">
        <authorList>
            <person name="Grassa J C."/>
        </authorList>
    </citation>
    <scope>NUCLEOTIDE SEQUENCE [LARGE SCALE GENOMIC DNA]</scope>
</reference>
<proteinExistence type="predicted"/>
<keyword evidence="1" id="KW-0812">Transmembrane</keyword>
<name>A0A803R8V2_CANSA</name>
<dbReference type="Proteomes" id="UP000596661">
    <property type="component" value="Chromosome 9"/>
</dbReference>
<dbReference type="EnsemblPlants" id="novel_model_6476_5bd9a17a">
    <property type="protein sequence ID" value="cds.novel_model_6476_5bd9a17a"/>
    <property type="gene ID" value="novel_gene_3389_5bd9a17a"/>
</dbReference>
<dbReference type="AlphaFoldDB" id="A0A803R8V2"/>
<feature type="transmembrane region" description="Helical" evidence="1">
    <location>
        <begin position="34"/>
        <end position="56"/>
    </location>
</feature>
<evidence type="ECO:0000256" key="1">
    <source>
        <dbReference type="SAM" id="Phobius"/>
    </source>
</evidence>
<protein>
    <submittedName>
        <fullName evidence="2">Uncharacterized protein</fullName>
    </submittedName>
</protein>